<dbReference type="RefSeq" id="WP_368802875.1">
    <property type="nucleotide sequence ID" value="NZ_JAZHFV010000003.1"/>
</dbReference>
<reference evidence="1 2" key="1">
    <citation type="submission" date="2024-01" db="EMBL/GenBank/DDBJ databases">
        <title>New evidence supports the origin of RcGTA from prophage.</title>
        <authorList>
            <person name="Xu Y."/>
            <person name="Liu B."/>
            <person name="Chen F."/>
        </authorList>
    </citation>
    <scope>NUCLEOTIDE SEQUENCE [LARGE SCALE GENOMIC DNA]</scope>
    <source>
        <strain evidence="1 2">CBW1107-2</strain>
    </source>
</reference>
<comment type="caution">
    <text evidence="1">The sequence shown here is derived from an EMBL/GenBank/DDBJ whole genome shotgun (WGS) entry which is preliminary data.</text>
</comment>
<organism evidence="1 2">
    <name type="scientific">Neoaquamicrobium sediminum</name>
    <dbReference type="NCBI Taxonomy" id="1849104"/>
    <lineage>
        <taxon>Bacteria</taxon>
        <taxon>Pseudomonadati</taxon>
        <taxon>Pseudomonadota</taxon>
        <taxon>Alphaproteobacteria</taxon>
        <taxon>Hyphomicrobiales</taxon>
        <taxon>Phyllobacteriaceae</taxon>
        <taxon>Neoaquamicrobium</taxon>
    </lineage>
</organism>
<dbReference type="Proteomes" id="UP001559025">
    <property type="component" value="Unassembled WGS sequence"/>
</dbReference>
<evidence type="ECO:0000313" key="1">
    <source>
        <dbReference type="EMBL" id="MEX4007760.1"/>
    </source>
</evidence>
<gene>
    <name evidence="1" type="ORF">V1479_10630</name>
</gene>
<proteinExistence type="predicted"/>
<evidence type="ECO:0000313" key="2">
    <source>
        <dbReference type="Proteomes" id="UP001559025"/>
    </source>
</evidence>
<sequence>MNDFAKQISEAVGWLRDAASKLTLRRDRAPIATVARVDHFARTRAALITQKKLYGYLKERIGTRYPKMFDDELFAQSINVAKMHVFAASLSDMTIYAVAQVSADGRLERAERREWALACYRAGLADNADQMTDAHDAESWVGAFIQRIEATLWENVAVGGRAFTESPKALIEWAPIADELKMRDREIVENSIRFAWNEVIRDFRARLDADAAAADWRSLHPRN</sequence>
<protein>
    <recommendedName>
        <fullName evidence="3">Esterase</fullName>
    </recommendedName>
</protein>
<evidence type="ECO:0008006" key="3">
    <source>
        <dbReference type="Google" id="ProtNLM"/>
    </source>
</evidence>
<accession>A0ABV3WT99</accession>
<dbReference type="EMBL" id="JAZHFV010000003">
    <property type="protein sequence ID" value="MEX4007760.1"/>
    <property type="molecule type" value="Genomic_DNA"/>
</dbReference>
<keyword evidence="2" id="KW-1185">Reference proteome</keyword>
<name>A0ABV3WT99_9HYPH</name>